<name>A0A087MGP2_9GAMM</name>
<feature type="domain" description="DUF4377" evidence="3">
    <location>
        <begin position="162"/>
        <end position="234"/>
    </location>
</feature>
<accession>A0A087MGP2</accession>
<evidence type="ECO:0000259" key="3">
    <source>
        <dbReference type="Pfam" id="PF14302"/>
    </source>
</evidence>
<evidence type="ECO:0000259" key="2">
    <source>
        <dbReference type="Pfam" id="PF03724"/>
    </source>
</evidence>
<dbReference type="PANTHER" id="PTHR35535">
    <property type="entry name" value="HEAT SHOCK PROTEIN HSLJ"/>
    <property type="match status" value="1"/>
</dbReference>
<comment type="caution">
    <text evidence="4">The sequence shown here is derived from an EMBL/GenBank/DDBJ whole genome shotgun (WGS) entry which is preliminary data.</text>
</comment>
<evidence type="ECO:0000313" key="5">
    <source>
        <dbReference type="Proteomes" id="UP000029085"/>
    </source>
</evidence>
<reference evidence="4 5" key="2">
    <citation type="journal article" date="2015" name="Stand. Genomic Sci.">
        <title>High quality draft genomic sequence of Arenimonas donghaensis DSM 18148(T).</title>
        <authorList>
            <person name="Chen F."/>
            <person name="Wang H."/>
            <person name="Cao Y."/>
            <person name="Li X."/>
            <person name="Wang G."/>
        </authorList>
    </citation>
    <scope>NUCLEOTIDE SEQUENCE [LARGE SCALE GENOMIC DNA]</scope>
    <source>
        <strain evidence="4 5">HO3-R19</strain>
    </source>
</reference>
<dbReference type="PROSITE" id="PS51257">
    <property type="entry name" value="PROKAR_LIPOPROTEIN"/>
    <property type="match status" value="1"/>
</dbReference>
<gene>
    <name evidence="4" type="ORF">N788_05735</name>
</gene>
<sequence>MPAFRLPALAAAIALTLAACAGPVRDVRPVAQEDPLLGQDWRLVKAPDGRSLPTQGAGSAMLRFSPSRFSMTGPCNDHGGAWSRQGDQLVLGGEAGAIVSTKRGCPGELMARESALLTALQQPLTLDFDRTRLALVAADGARWTFDSQDVPTSAGRERIVLVSGQRKPCTGVAPMQCLQVRTEPGAPWQHFYGDIEGFSWQEGVDYVLRIREYTVATPPADGSSRRWVLEEILDRSKP</sequence>
<feature type="signal peptide" evidence="1">
    <location>
        <begin position="1"/>
        <end position="21"/>
    </location>
</feature>
<feature type="chain" id="PRO_5001826382" description="DUF4377 domain-containing protein" evidence="1">
    <location>
        <begin position="22"/>
        <end position="238"/>
    </location>
</feature>
<dbReference type="InterPro" id="IPR025485">
    <property type="entry name" value="DUF4377"/>
</dbReference>
<evidence type="ECO:0000256" key="1">
    <source>
        <dbReference type="SAM" id="SignalP"/>
    </source>
</evidence>
<dbReference type="EMBL" id="AVCJ01000034">
    <property type="protein sequence ID" value="KFL36045.1"/>
    <property type="molecule type" value="Genomic_DNA"/>
</dbReference>
<dbReference type="PATRIC" id="fig|1121014.3.peg.2052"/>
<dbReference type="PANTHER" id="PTHR35535:SF2">
    <property type="entry name" value="DUF306 DOMAIN-CONTAINING PROTEIN"/>
    <property type="match status" value="1"/>
</dbReference>
<dbReference type="RefSeq" id="WP_034224812.1">
    <property type="nucleotide sequence ID" value="NZ_AVCJ01000034.1"/>
</dbReference>
<evidence type="ECO:0008006" key="6">
    <source>
        <dbReference type="Google" id="ProtNLM"/>
    </source>
</evidence>
<dbReference type="Gene3D" id="2.40.128.270">
    <property type="match status" value="1"/>
</dbReference>
<dbReference type="STRING" id="1121014.N788_05735"/>
<protein>
    <recommendedName>
        <fullName evidence="6">DUF4377 domain-containing protein</fullName>
    </recommendedName>
</protein>
<dbReference type="Pfam" id="PF14302">
    <property type="entry name" value="DUF4377"/>
    <property type="match status" value="1"/>
</dbReference>
<dbReference type="InterPro" id="IPR053147">
    <property type="entry name" value="Hsp_HslJ-like"/>
</dbReference>
<dbReference type="Pfam" id="PF03724">
    <property type="entry name" value="META"/>
    <property type="match status" value="1"/>
</dbReference>
<dbReference type="OrthoDB" id="7871744at2"/>
<evidence type="ECO:0000313" key="4">
    <source>
        <dbReference type="EMBL" id="KFL36045.1"/>
    </source>
</evidence>
<dbReference type="AlphaFoldDB" id="A0A087MGP2"/>
<dbReference type="InterPro" id="IPR005184">
    <property type="entry name" value="DUF306_Meta_HslJ"/>
</dbReference>
<dbReference type="InterPro" id="IPR038670">
    <property type="entry name" value="HslJ-like_sf"/>
</dbReference>
<dbReference type="Proteomes" id="UP000029085">
    <property type="component" value="Unassembled WGS sequence"/>
</dbReference>
<keyword evidence="1" id="KW-0732">Signal</keyword>
<reference evidence="5" key="1">
    <citation type="submission" date="2013-08" db="EMBL/GenBank/DDBJ databases">
        <title>Genome sequencing of Arenimonas donghaensis.</title>
        <authorList>
            <person name="Chen F."/>
            <person name="Wang G."/>
        </authorList>
    </citation>
    <scope>NUCLEOTIDE SEQUENCE [LARGE SCALE GENOMIC DNA]</scope>
    <source>
        <strain evidence="5">HO3-R19</strain>
    </source>
</reference>
<keyword evidence="5" id="KW-1185">Reference proteome</keyword>
<organism evidence="4 5">
    <name type="scientific">Arenimonas donghaensis DSM 18148 = HO3-R19</name>
    <dbReference type="NCBI Taxonomy" id="1121014"/>
    <lineage>
        <taxon>Bacteria</taxon>
        <taxon>Pseudomonadati</taxon>
        <taxon>Pseudomonadota</taxon>
        <taxon>Gammaproteobacteria</taxon>
        <taxon>Lysobacterales</taxon>
        <taxon>Lysobacteraceae</taxon>
        <taxon>Arenimonas</taxon>
    </lineage>
</organism>
<feature type="domain" description="DUF306" evidence="2">
    <location>
        <begin position="35"/>
        <end position="145"/>
    </location>
</feature>
<proteinExistence type="predicted"/>